<dbReference type="Gene3D" id="1.10.630.10">
    <property type="entry name" value="Cytochrome P450"/>
    <property type="match status" value="1"/>
</dbReference>
<dbReference type="EMBL" id="BRPK01000009">
    <property type="protein sequence ID" value="GLB41345.1"/>
    <property type="molecule type" value="Genomic_DNA"/>
</dbReference>
<evidence type="ECO:0000256" key="10">
    <source>
        <dbReference type="RuleBase" id="RU000461"/>
    </source>
</evidence>
<comment type="caution">
    <text evidence="11">The sequence shown here is derived from an EMBL/GenBank/DDBJ whole genome shotgun (WGS) entry which is preliminary data.</text>
</comment>
<dbReference type="CDD" id="cd11065">
    <property type="entry name" value="CYP64-like"/>
    <property type="match status" value="1"/>
</dbReference>
<evidence type="ECO:0000256" key="6">
    <source>
        <dbReference type="ARBA" id="ARBA00023002"/>
    </source>
</evidence>
<evidence type="ECO:0000256" key="4">
    <source>
        <dbReference type="ARBA" id="ARBA00022617"/>
    </source>
</evidence>
<evidence type="ECO:0000256" key="3">
    <source>
        <dbReference type="ARBA" id="ARBA00010617"/>
    </source>
</evidence>
<name>A0A9P3PSR2_LYOSH</name>
<keyword evidence="5 9" id="KW-0479">Metal-binding</keyword>
<evidence type="ECO:0000256" key="9">
    <source>
        <dbReference type="PIRSR" id="PIRSR602401-1"/>
    </source>
</evidence>
<proteinExistence type="inferred from homology"/>
<dbReference type="PANTHER" id="PTHR46300">
    <property type="entry name" value="P450, PUTATIVE (EUROFUNG)-RELATED-RELATED"/>
    <property type="match status" value="1"/>
</dbReference>
<keyword evidence="7 9" id="KW-0408">Iron</keyword>
<evidence type="ECO:0000313" key="11">
    <source>
        <dbReference type="EMBL" id="GLB41345.1"/>
    </source>
</evidence>
<evidence type="ECO:0000256" key="8">
    <source>
        <dbReference type="ARBA" id="ARBA00023033"/>
    </source>
</evidence>
<dbReference type="Proteomes" id="UP001063166">
    <property type="component" value="Unassembled WGS sequence"/>
</dbReference>
<evidence type="ECO:0000256" key="2">
    <source>
        <dbReference type="ARBA" id="ARBA00005179"/>
    </source>
</evidence>
<dbReference type="GO" id="GO:0016705">
    <property type="term" value="F:oxidoreductase activity, acting on paired donors, with incorporation or reduction of molecular oxygen"/>
    <property type="evidence" value="ECO:0007669"/>
    <property type="project" value="InterPro"/>
</dbReference>
<organism evidence="11 12">
    <name type="scientific">Lyophyllum shimeji</name>
    <name type="common">Hon-shimeji</name>
    <name type="synonym">Tricholoma shimeji</name>
    <dbReference type="NCBI Taxonomy" id="47721"/>
    <lineage>
        <taxon>Eukaryota</taxon>
        <taxon>Fungi</taxon>
        <taxon>Dikarya</taxon>
        <taxon>Basidiomycota</taxon>
        <taxon>Agaricomycotina</taxon>
        <taxon>Agaricomycetes</taxon>
        <taxon>Agaricomycetidae</taxon>
        <taxon>Agaricales</taxon>
        <taxon>Tricholomatineae</taxon>
        <taxon>Lyophyllaceae</taxon>
        <taxon>Lyophyllum</taxon>
    </lineage>
</organism>
<comment type="similarity">
    <text evidence="3 10">Belongs to the cytochrome P450 family.</text>
</comment>
<dbReference type="InterPro" id="IPR002401">
    <property type="entry name" value="Cyt_P450_E_grp-I"/>
</dbReference>
<gene>
    <name evidence="11" type="ORF">LshimejAT787_0905600</name>
</gene>
<dbReference type="GO" id="GO:0020037">
    <property type="term" value="F:heme binding"/>
    <property type="evidence" value="ECO:0007669"/>
    <property type="project" value="InterPro"/>
</dbReference>
<keyword evidence="6 10" id="KW-0560">Oxidoreductase</keyword>
<dbReference type="InterPro" id="IPR050364">
    <property type="entry name" value="Cytochrome_P450_fung"/>
</dbReference>
<feature type="binding site" description="axial binding residue" evidence="9">
    <location>
        <position position="436"/>
    </location>
    <ligand>
        <name>heme</name>
        <dbReference type="ChEBI" id="CHEBI:30413"/>
    </ligand>
    <ligandPart>
        <name>Fe</name>
        <dbReference type="ChEBI" id="CHEBI:18248"/>
    </ligandPart>
</feature>
<comment type="cofactor">
    <cofactor evidence="1 9">
        <name>heme</name>
        <dbReference type="ChEBI" id="CHEBI:30413"/>
    </cofactor>
</comment>
<dbReference type="GO" id="GO:0004497">
    <property type="term" value="F:monooxygenase activity"/>
    <property type="evidence" value="ECO:0007669"/>
    <property type="project" value="UniProtKB-KW"/>
</dbReference>
<comment type="pathway">
    <text evidence="2">Secondary metabolite biosynthesis.</text>
</comment>
<dbReference type="Pfam" id="PF00067">
    <property type="entry name" value="p450"/>
    <property type="match status" value="1"/>
</dbReference>
<dbReference type="PROSITE" id="PS00086">
    <property type="entry name" value="CYTOCHROME_P450"/>
    <property type="match status" value="1"/>
</dbReference>
<evidence type="ECO:0000256" key="5">
    <source>
        <dbReference type="ARBA" id="ARBA00022723"/>
    </source>
</evidence>
<dbReference type="OrthoDB" id="2789670at2759"/>
<keyword evidence="4 9" id="KW-0349">Heme</keyword>
<dbReference type="SUPFAM" id="SSF48264">
    <property type="entry name" value="Cytochrome P450"/>
    <property type="match status" value="1"/>
</dbReference>
<evidence type="ECO:0000256" key="7">
    <source>
        <dbReference type="ARBA" id="ARBA00023004"/>
    </source>
</evidence>
<dbReference type="PRINTS" id="PR00463">
    <property type="entry name" value="EP450I"/>
</dbReference>
<accession>A0A9P3PSR2</accession>
<evidence type="ECO:0000256" key="1">
    <source>
        <dbReference type="ARBA" id="ARBA00001971"/>
    </source>
</evidence>
<dbReference type="InterPro" id="IPR001128">
    <property type="entry name" value="Cyt_P450"/>
</dbReference>
<keyword evidence="8 10" id="KW-0503">Monooxygenase</keyword>
<sequence length="507" mass="56564">MSLENLSKIDLFAAALGLYVLYRYLSTSSKSPLPPGPRGLPIIGNVADMPSKKDWLTFAEWGRKYGGICSVKLFGQPMIIINSAEIMSEFEGAKYSDRPVLEMGGELLGYKDTLVLLRYGSRFRTFRKYFANHYGPLPMEKHLLTIENETHRFLKRQLAHPDTLEPNLRKLAGGVIMKLTYGYTVEEGEDPYVNLIEGANSNFNAATVPGAFLVDSFPSLRQLPEWLPGMGFMETARRWLKDTMDMVDVPFAFTKKEIAAGTAPPSFVADVLQDEHLKLTEEQERDVAFTASSMYGGGADTTVSAEYAFFLAMVLFPDVLKKAQEEIDTVIGNDRLPTISDRSQLPYVSALVLEVLRWNSVIPTGIPHTASEDSVVNGYFIPKGSLIVTNLWAMLHDPETYPDPFVFRPERHIATPGKPVEKDPRTICFGYGRRICPGMHLAEASIFSCISRSLAVFDIKKAVENGVEITPVHENTTGTMSYPEAYKCSVKPRSEKAVALIAQEYHF</sequence>
<reference evidence="11" key="1">
    <citation type="submission" date="2022-07" db="EMBL/GenBank/DDBJ databases">
        <title>The genome of Lyophyllum shimeji provides insight into the initial evolution of ectomycorrhizal fungal genome.</title>
        <authorList>
            <person name="Kobayashi Y."/>
            <person name="Shibata T."/>
            <person name="Hirakawa H."/>
            <person name="Shigenobu S."/>
            <person name="Nishiyama T."/>
            <person name="Yamada A."/>
            <person name="Hasebe M."/>
            <person name="Kawaguchi M."/>
        </authorList>
    </citation>
    <scope>NUCLEOTIDE SEQUENCE</scope>
    <source>
        <strain evidence="11">AT787</strain>
    </source>
</reference>
<dbReference type="InterPro" id="IPR017972">
    <property type="entry name" value="Cyt_P450_CS"/>
</dbReference>
<dbReference type="InterPro" id="IPR036396">
    <property type="entry name" value="Cyt_P450_sf"/>
</dbReference>
<dbReference type="GO" id="GO:0005506">
    <property type="term" value="F:iron ion binding"/>
    <property type="evidence" value="ECO:0007669"/>
    <property type="project" value="InterPro"/>
</dbReference>
<dbReference type="AlphaFoldDB" id="A0A9P3PSR2"/>
<protein>
    <submittedName>
        <fullName evidence="11">Cytochrome P450 family protein</fullName>
    </submittedName>
</protein>
<evidence type="ECO:0000313" key="12">
    <source>
        <dbReference type="Proteomes" id="UP001063166"/>
    </source>
</evidence>
<dbReference type="PANTHER" id="PTHR46300:SF7">
    <property type="entry name" value="P450, PUTATIVE (EUROFUNG)-RELATED"/>
    <property type="match status" value="1"/>
</dbReference>
<keyword evidence="12" id="KW-1185">Reference proteome</keyword>